<proteinExistence type="predicted"/>
<evidence type="ECO:0000256" key="1">
    <source>
        <dbReference type="ARBA" id="ARBA00004167"/>
    </source>
</evidence>
<dbReference type="InterPro" id="IPR024788">
    <property type="entry name" value="Malectin-like_Carb-bd_dom"/>
</dbReference>
<reference evidence="8 9" key="1">
    <citation type="journal article" date="2021" name="Commun. Biol.">
        <title>The genome of Shorea leprosula (Dipterocarpaceae) highlights the ecological relevance of drought in aseasonal tropical rainforests.</title>
        <authorList>
            <person name="Ng K.K.S."/>
            <person name="Kobayashi M.J."/>
            <person name="Fawcett J.A."/>
            <person name="Hatakeyama M."/>
            <person name="Paape T."/>
            <person name="Ng C.H."/>
            <person name="Ang C.C."/>
            <person name="Tnah L.H."/>
            <person name="Lee C.T."/>
            <person name="Nishiyama T."/>
            <person name="Sese J."/>
            <person name="O'Brien M.J."/>
            <person name="Copetti D."/>
            <person name="Mohd Noor M.I."/>
            <person name="Ong R.C."/>
            <person name="Putra M."/>
            <person name="Sireger I.Z."/>
            <person name="Indrioko S."/>
            <person name="Kosugi Y."/>
            <person name="Izuno A."/>
            <person name="Isagi Y."/>
            <person name="Lee S.L."/>
            <person name="Shimizu K.K."/>
        </authorList>
    </citation>
    <scope>NUCLEOTIDE SEQUENCE [LARGE SCALE GENOMIC DNA]</scope>
    <source>
        <strain evidence="8">214</strain>
    </source>
</reference>
<accession>A0AAV5KRV2</accession>
<dbReference type="PANTHER" id="PTHR45631">
    <property type="entry name" value="OS07G0107800 PROTEIN-RELATED"/>
    <property type="match status" value="1"/>
</dbReference>
<evidence type="ECO:0000256" key="5">
    <source>
        <dbReference type="ARBA" id="ARBA00023136"/>
    </source>
</evidence>
<comment type="subcellular location">
    <subcellularLocation>
        <location evidence="1">Membrane</location>
        <topology evidence="1">Single-pass membrane protein</topology>
    </subcellularLocation>
</comment>
<evidence type="ECO:0000256" key="3">
    <source>
        <dbReference type="ARBA" id="ARBA00022729"/>
    </source>
</evidence>
<dbReference type="AlphaFoldDB" id="A0AAV5KRV2"/>
<dbReference type="PANTHER" id="PTHR45631:SF212">
    <property type="entry name" value="PROTEIN KINASE DOMAIN-CONTAINING PROTEIN"/>
    <property type="match status" value="1"/>
</dbReference>
<keyword evidence="4 6" id="KW-1133">Transmembrane helix</keyword>
<keyword evidence="2 6" id="KW-0812">Transmembrane</keyword>
<dbReference type="Proteomes" id="UP001054252">
    <property type="component" value="Unassembled WGS sequence"/>
</dbReference>
<dbReference type="EMBL" id="BPVZ01000074">
    <property type="protein sequence ID" value="GKV27230.1"/>
    <property type="molecule type" value="Genomic_DNA"/>
</dbReference>
<evidence type="ECO:0000256" key="2">
    <source>
        <dbReference type="ARBA" id="ARBA00022692"/>
    </source>
</evidence>
<keyword evidence="3" id="KW-0732">Signal</keyword>
<evidence type="ECO:0000313" key="8">
    <source>
        <dbReference type="EMBL" id="GKV27230.1"/>
    </source>
</evidence>
<evidence type="ECO:0000256" key="6">
    <source>
        <dbReference type="SAM" id="Phobius"/>
    </source>
</evidence>
<gene>
    <name evidence="8" type="ORF">SLEP1_g36423</name>
</gene>
<dbReference type="Pfam" id="PF12819">
    <property type="entry name" value="Malectin_like"/>
    <property type="match status" value="1"/>
</dbReference>
<name>A0AAV5KRV2_9ROSI</name>
<evidence type="ECO:0000313" key="9">
    <source>
        <dbReference type="Proteomes" id="UP001054252"/>
    </source>
</evidence>
<dbReference type="GO" id="GO:0016020">
    <property type="term" value="C:membrane"/>
    <property type="evidence" value="ECO:0007669"/>
    <property type="project" value="UniProtKB-SubCell"/>
</dbReference>
<sequence>MSAGETLVFKPWAWAVFILAVLMAGLWAGHDKLVEPRKLATTDRPGSISIDCGVNEDYMDEQSGIHYESDSEFVTAGLNNVVSPQYILDNPQLGPMLKTLRSFPEGNKSCYHLKPEQGKGHHYMFRAFFLYGNYDGLQQPPTFDLYLGVNFWANVKLDIDGTSWDYEIIQFLSTDTIDVCLVNNDSGIPIISGLELRLLKDSIYQIESKALLLQFRYDVMRGYYWSRYKDDVYDRPWDHFTFSKARLIQTRANMDIQVNNSNYGIPMEILGTAAQPLNHWDSLKYSQHNLGWDLYVYFHFAEIVNTTEDQRREISITLNDVKLTPITLEYLKTLSVGPQNISSDGFVNFSINATAESTLPPLLNAFEVYAAASFLESPTYLVDGTYTVSNPPRESAARASSAQFNGEFLRPFSCLPFQLLL</sequence>
<evidence type="ECO:0000256" key="4">
    <source>
        <dbReference type="ARBA" id="ARBA00022989"/>
    </source>
</evidence>
<comment type="caution">
    <text evidence="8">The sequence shown here is derived from an EMBL/GenBank/DDBJ whole genome shotgun (WGS) entry which is preliminary data.</text>
</comment>
<feature type="domain" description="Malectin-like" evidence="7">
    <location>
        <begin position="50"/>
        <end position="370"/>
    </location>
</feature>
<evidence type="ECO:0000259" key="7">
    <source>
        <dbReference type="Pfam" id="PF12819"/>
    </source>
</evidence>
<feature type="transmembrane region" description="Helical" evidence="6">
    <location>
        <begin position="12"/>
        <end position="29"/>
    </location>
</feature>
<organism evidence="8 9">
    <name type="scientific">Rubroshorea leprosula</name>
    <dbReference type="NCBI Taxonomy" id="152421"/>
    <lineage>
        <taxon>Eukaryota</taxon>
        <taxon>Viridiplantae</taxon>
        <taxon>Streptophyta</taxon>
        <taxon>Embryophyta</taxon>
        <taxon>Tracheophyta</taxon>
        <taxon>Spermatophyta</taxon>
        <taxon>Magnoliopsida</taxon>
        <taxon>eudicotyledons</taxon>
        <taxon>Gunneridae</taxon>
        <taxon>Pentapetalae</taxon>
        <taxon>rosids</taxon>
        <taxon>malvids</taxon>
        <taxon>Malvales</taxon>
        <taxon>Dipterocarpaceae</taxon>
        <taxon>Rubroshorea</taxon>
    </lineage>
</organism>
<keyword evidence="9" id="KW-1185">Reference proteome</keyword>
<protein>
    <recommendedName>
        <fullName evidence="7">Malectin-like domain-containing protein</fullName>
    </recommendedName>
</protein>
<keyword evidence="5 6" id="KW-0472">Membrane</keyword>